<sequence>MYYLSILKKRDYSTTSHQCYLDTRKKRGGWPDGGSSSSKHGIKTSGLTDRGHGGVRKRRSVVTHDGITGTVRSPADDDDGALETTGNEAAKIFAKSVGEESHMAVETTDLGGLKRKSLA</sequence>
<organism evidence="2 3">
    <name type="scientific">Turnera subulata</name>
    <dbReference type="NCBI Taxonomy" id="218843"/>
    <lineage>
        <taxon>Eukaryota</taxon>
        <taxon>Viridiplantae</taxon>
        <taxon>Streptophyta</taxon>
        <taxon>Embryophyta</taxon>
        <taxon>Tracheophyta</taxon>
        <taxon>Spermatophyta</taxon>
        <taxon>Magnoliopsida</taxon>
        <taxon>eudicotyledons</taxon>
        <taxon>Gunneridae</taxon>
        <taxon>Pentapetalae</taxon>
        <taxon>rosids</taxon>
        <taxon>fabids</taxon>
        <taxon>Malpighiales</taxon>
        <taxon>Passifloraceae</taxon>
        <taxon>Turnera</taxon>
    </lineage>
</organism>
<gene>
    <name evidence="2" type="ORF">Tsubulata_051303</name>
</gene>
<dbReference type="AlphaFoldDB" id="A0A9Q0F2Y4"/>
<feature type="region of interest" description="Disordered" evidence="1">
    <location>
        <begin position="23"/>
        <end position="82"/>
    </location>
</feature>
<dbReference type="EMBL" id="JAKUCV010007288">
    <property type="protein sequence ID" value="KAJ4824028.1"/>
    <property type="molecule type" value="Genomic_DNA"/>
</dbReference>
<reference evidence="2" key="1">
    <citation type="submission" date="2022-02" db="EMBL/GenBank/DDBJ databases">
        <authorList>
            <person name="Henning P.M."/>
            <person name="McCubbin A.G."/>
            <person name="Shore J.S."/>
        </authorList>
    </citation>
    <scope>NUCLEOTIDE SEQUENCE</scope>
    <source>
        <strain evidence="2">F60SS</strain>
        <tissue evidence="2">Leaves</tissue>
    </source>
</reference>
<accession>A0A9Q0F2Y4</accession>
<name>A0A9Q0F2Y4_9ROSI</name>
<dbReference type="Proteomes" id="UP001141552">
    <property type="component" value="Unassembled WGS sequence"/>
</dbReference>
<evidence type="ECO:0000256" key="1">
    <source>
        <dbReference type="SAM" id="MobiDB-lite"/>
    </source>
</evidence>
<protein>
    <submittedName>
        <fullName evidence="2">Uncharacterized protein</fullName>
    </submittedName>
</protein>
<evidence type="ECO:0000313" key="2">
    <source>
        <dbReference type="EMBL" id="KAJ4824028.1"/>
    </source>
</evidence>
<comment type="caution">
    <text evidence="2">The sequence shown here is derived from an EMBL/GenBank/DDBJ whole genome shotgun (WGS) entry which is preliminary data.</text>
</comment>
<proteinExistence type="predicted"/>
<evidence type="ECO:0000313" key="3">
    <source>
        <dbReference type="Proteomes" id="UP001141552"/>
    </source>
</evidence>
<keyword evidence="3" id="KW-1185">Reference proteome</keyword>
<reference evidence="2" key="2">
    <citation type="journal article" date="2023" name="Plants (Basel)">
        <title>Annotation of the Turnera subulata (Passifloraceae) Draft Genome Reveals the S-Locus Evolved after the Divergence of Turneroideae from Passifloroideae in a Stepwise Manner.</title>
        <authorList>
            <person name="Henning P.M."/>
            <person name="Roalson E.H."/>
            <person name="Mir W."/>
            <person name="McCubbin A.G."/>
            <person name="Shore J.S."/>
        </authorList>
    </citation>
    <scope>NUCLEOTIDE SEQUENCE</scope>
    <source>
        <strain evidence="2">F60SS</strain>
    </source>
</reference>